<protein>
    <submittedName>
        <fullName evidence="1">Uncharacterized protein</fullName>
    </submittedName>
</protein>
<sequence>MRVPAATTVPERLSFAEADTRVDGVLSASFEGAYDTVLFFDGHVTLDGNFLPAVAAMHRGMPTNDRRWPPVKPVGRAYRPTGIDLIVVTGDLTVAGDIELDESRPGLYVAGTTRAETLVGGDAEIYIGDGAFTYLVYGYYNHGILETGTVATPWVINSGHDLRVKAPDAYHIDNHGDDADSDFSRSNIGAAFVSPVVDAEDATIIVSAFLERLRAGLPVLRPDVTAAAPSHRGDLPA</sequence>
<evidence type="ECO:0000313" key="2">
    <source>
        <dbReference type="Proteomes" id="UP000612585"/>
    </source>
</evidence>
<gene>
    <name evidence="1" type="ORF">Vau01_097730</name>
</gene>
<dbReference type="AlphaFoldDB" id="A0A8J3ZG43"/>
<name>A0A8J3ZG43_9ACTN</name>
<proteinExistence type="predicted"/>
<dbReference type="EMBL" id="BOPG01000076">
    <property type="protein sequence ID" value="GIJ62257.1"/>
    <property type="molecule type" value="Genomic_DNA"/>
</dbReference>
<dbReference type="Proteomes" id="UP000612585">
    <property type="component" value="Unassembled WGS sequence"/>
</dbReference>
<comment type="caution">
    <text evidence="1">The sequence shown here is derived from an EMBL/GenBank/DDBJ whole genome shotgun (WGS) entry which is preliminary data.</text>
</comment>
<keyword evidence="2" id="KW-1185">Reference proteome</keyword>
<evidence type="ECO:0000313" key="1">
    <source>
        <dbReference type="EMBL" id="GIJ62257.1"/>
    </source>
</evidence>
<organism evidence="1 2">
    <name type="scientific">Virgisporangium aurantiacum</name>
    <dbReference type="NCBI Taxonomy" id="175570"/>
    <lineage>
        <taxon>Bacteria</taxon>
        <taxon>Bacillati</taxon>
        <taxon>Actinomycetota</taxon>
        <taxon>Actinomycetes</taxon>
        <taxon>Micromonosporales</taxon>
        <taxon>Micromonosporaceae</taxon>
        <taxon>Virgisporangium</taxon>
    </lineage>
</organism>
<accession>A0A8J3ZG43</accession>
<reference evidence="1" key="1">
    <citation type="submission" date="2021-01" db="EMBL/GenBank/DDBJ databases">
        <title>Whole genome shotgun sequence of Virgisporangium aurantiacum NBRC 16421.</title>
        <authorList>
            <person name="Komaki H."/>
            <person name="Tamura T."/>
        </authorList>
    </citation>
    <scope>NUCLEOTIDE SEQUENCE</scope>
    <source>
        <strain evidence="1">NBRC 16421</strain>
    </source>
</reference>